<dbReference type="GO" id="GO:0006808">
    <property type="term" value="P:regulation of nitrogen utilization"/>
    <property type="evidence" value="ECO:0007669"/>
    <property type="project" value="InterPro"/>
</dbReference>
<accession>A0RYL7</accession>
<dbReference type="SMART" id="SM00938">
    <property type="entry name" value="P-II"/>
    <property type="match status" value="1"/>
</dbReference>
<reference evidence="2 3" key="1">
    <citation type="journal article" date="2006" name="Proc. Natl. Acad. Sci. U.S.A.">
        <title>Genomic analysis of the uncultivated marine crenarchaeote Cenarchaeum symbiosum.</title>
        <authorList>
            <person name="Hallam S.J."/>
            <person name="Konstantinidis K.T."/>
            <person name="Putnam N."/>
            <person name="Schleper C."/>
            <person name="Watanabe Y."/>
            <person name="Sugahara J."/>
            <person name="Preston C."/>
            <person name="de la Torre J."/>
            <person name="Richardson P.M."/>
            <person name="DeLong E.F."/>
        </authorList>
    </citation>
    <scope>NUCLEOTIDE SEQUENCE [LARGE SCALE GENOMIC DNA]</scope>
    <source>
        <strain evidence="3">A</strain>
    </source>
</reference>
<protein>
    <submittedName>
        <fullName evidence="2">Nitrogen regulatory protein PII</fullName>
    </submittedName>
</protein>
<evidence type="ECO:0000256" key="1">
    <source>
        <dbReference type="RuleBase" id="RU003936"/>
    </source>
</evidence>
<dbReference type="AlphaFoldDB" id="A0RYL7"/>
<gene>
    <name evidence="2" type="ordered locus">CENSYa_1824</name>
</gene>
<dbReference type="Proteomes" id="UP000000758">
    <property type="component" value="Chromosome"/>
</dbReference>
<dbReference type="InterPro" id="IPR002187">
    <property type="entry name" value="N-reg_PII"/>
</dbReference>
<dbReference type="InterPro" id="IPR017918">
    <property type="entry name" value="N-reg_PII_CS"/>
</dbReference>
<dbReference type="GO" id="GO:0030234">
    <property type="term" value="F:enzyme regulator activity"/>
    <property type="evidence" value="ECO:0007669"/>
    <property type="project" value="InterPro"/>
</dbReference>
<dbReference type="PROSITE" id="PS51343">
    <property type="entry name" value="PII_GLNB_DOM"/>
    <property type="match status" value="1"/>
</dbReference>
<name>A0RYL7_CENSY</name>
<evidence type="ECO:0000313" key="3">
    <source>
        <dbReference type="Proteomes" id="UP000000758"/>
    </source>
</evidence>
<keyword evidence="3" id="KW-1185">Reference proteome</keyword>
<sequence>MPRVLVKRLDIIIRTDKRDAAIRAIRKVGVGGLTVSEVQGQGAEEKPLVGEFHARVLITTVAEEEKLAPLLKAVGEAVSTGCQGDGKVFVSNVEEVMDLRSKECGHTVL</sequence>
<dbReference type="PANTHER" id="PTHR30115:SF11">
    <property type="entry name" value="NITROGEN REGULATORY PROTEIN P-II HOMOLOG"/>
    <property type="match status" value="1"/>
</dbReference>
<evidence type="ECO:0000313" key="2">
    <source>
        <dbReference type="EMBL" id="ABK78434.1"/>
    </source>
</evidence>
<dbReference type="PRINTS" id="PR00340">
    <property type="entry name" value="PIIGLNB"/>
</dbReference>
<dbReference type="EMBL" id="DP000238">
    <property type="protein sequence ID" value="ABK78434.1"/>
    <property type="molecule type" value="Genomic_DNA"/>
</dbReference>
<dbReference type="InterPro" id="IPR011322">
    <property type="entry name" value="N-reg_PII-like_a/b"/>
</dbReference>
<dbReference type="HOGENOM" id="CLU_082268_3_0_2"/>
<dbReference type="GO" id="GO:0005524">
    <property type="term" value="F:ATP binding"/>
    <property type="evidence" value="ECO:0007669"/>
    <property type="project" value="TreeGrafter"/>
</dbReference>
<dbReference type="PROSITE" id="PS00638">
    <property type="entry name" value="PII_GLNB_CTER"/>
    <property type="match status" value="1"/>
</dbReference>
<dbReference type="PANTHER" id="PTHR30115">
    <property type="entry name" value="NITROGEN REGULATORY PROTEIN P-II"/>
    <property type="match status" value="1"/>
</dbReference>
<comment type="similarity">
    <text evidence="1">Belongs to the P(II) protein family.</text>
</comment>
<dbReference type="KEGG" id="csy:CENSYa_1824"/>
<dbReference type="EnsemblBacteria" id="ABK78434">
    <property type="protein sequence ID" value="ABK78434"/>
    <property type="gene ID" value="CENSYa_1824"/>
</dbReference>
<dbReference type="InterPro" id="IPR015867">
    <property type="entry name" value="N-reg_PII/ATP_PRibTrfase_C"/>
</dbReference>
<dbReference type="STRING" id="414004.CENSYa_1824"/>
<dbReference type="SUPFAM" id="SSF54913">
    <property type="entry name" value="GlnB-like"/>
    <property type="match status" value="1"/>
</dbReference>
<dbReference type="Pfam" id="PF00543">
    <property type="entry name" value="P-II"/>
    <property type="match status" value="1"/>
</dbReference>
<proteinExistence type="inferred from homology"/>
<dbReference type="GO" id="GO:0005829">
    <property type="term" value="C:cytosol"/>
    <property type="evidence" value="ECO:0007669"/>
    <property type="project" value="TreeGrafter"/>
</dbReference>
<dbReference type="Gene3D" id="3.30.70.120">
    <property type="match status" value="1"/>
</dbReference>
<organism evidence="2 3">
    <name type="scientific">Cenarchaeum symbiosum (strain A)</name>
    <dbReference type="NCBI Taxonomy" id="414004"/>
    <lineage>
        <taxon>Archaea</taxon>
        <taxon>Nitrososphaerota</taxon>
        <taxon>Candidatus Cenarchaeales</taxon>
        <taxon>Candidatus Cenarchaeaceae</taxon>
        <taxon>Candidatus Cenarchaeum</taxon>
    </lineage>
</organism>